<evidence type="ECO:0000313" key="3">
    <source>
        <dbReference type="EMBL" id="RJX40114.1"/>
    </source>
</evidence>
<dbReference type="AlphaFoldDB" id="A0A3A6Q2A9"/>
<keyword evidence="1" id="KW-1133">Transmembrane helix</keyword>
<dbReference type="OrthoDB" id="2376580at2"/>
<proteinExistence type="predicted"/>
<dbReference type="RefSeq" id="WP_120110103.1">
    <property type="nucleotide sequence ID" value="NZ_QXQB01000002.1"/>
</dbReference>
<reference evidence="3 4" key="1">
    <citation type="submission" date="2018-09" db="EMBL/GenBank/DDBJ databases">
        <title>Paenibacillus aracenensis nov. sp. isolated from a cave in southern Spain.</title>
        <authorList>
            <person name="Jurado V."/>
            <person name="Gutierrez-Patricio S."/>
            <person name="Gonzalez-Pimentel J.L."/>
            <person name="Miller A.Z."/>
            <person name="Laiz L."/>
            <person name="Saiz-Jimenez C."/>
        </authorList>
    </citation>
    <scope>NUCLEOTIDE SEQUENCE [LARGE SCALE GENOMIC DNA]</scope>
    <source>
        <strain evidence="3 4">JCM 19203</strain>
    </source>
</reference>
<dbReference type="EMBL" id="QXQB01000002">
    <property type="protein sequence ID" value="RJX40114.1"/>
    <property type="molecule type" value="Genomic_DNA"/>
</dbReference>
<comment type="caution">
    <text evidence="3">The sequence shown here is derived from an EMBL/GenBank/DDBJ whole genome shotgun (WGS) entry which is preliminary data.</text>
</comment>
<dbReference type="Pfam" id="PF14340">
    <property type="entry name" value="DUF4395"/>
    <property type="match status" value="1"/>
</dbReference>
<feature type="transmembrane region" description="Helical" evidence="1">
    <location>
        <begin position="12"/>
        <end position="30"/>
    </location>
</feature>
<sequence length="140" mass="15028">MKEIPLAYVRSNQAGIVATLLIAITLQLPWLIVALWIVQLVGLLLGAKANLFIVIAKPFVAKYAASGAAEAAELQRFNNSLGIVFLTCSLLSFLLGWSAAGYVFAGMMGAAALAALLGYCIGCTIYFQYKQLRARRLSRG</sequence>
<protein>
    <submittedName>
        <fullName evidence="3">DUF4395 domain-containing protein</fullName>
    </submittedName>
</protein>
<feature type="transmembrane region" description="Helical" evidence="1">
    <location>
        <begin position="36"/>
        <end position="60"/>
    </location>
</feature>
<evidence type="ECO:0000256" key="1">
    <source>
        <dbReference type="SAM" id="Phobius"/>
    </source>
</evidence>
<feature type="domain" description="DUF4395" evidence="2">
    <location>
        <begin position="6"/>
        <end position="131"/>
    </location>
</feature>
<name>A0A3A6Q2A9_9BACL</name>
<keyword evidence="1" id="KW-0812">Transmembrane</keyword>
<dbReference type="PIRSF" id="PIRSF030042">
    <property type="entry name" value="UCP030042"/>
    <property type="match status" value="1"/>
</dbReference>
<dbReference type="Proteomes" id="UP000267798">
    <property type="component" value="Unassembled WGS sequence"/>
</dbReference>
<dbReference type="InterPro" id="IPR025508">
    <property type="entry name" value="DUF4395"/>
</dbReference>
<keyword evidence="1" id="KW-0472">Membrane</keyword>
<feature type="transmembrane region" description="Helical" evidence="1">
    <location>
        <begin position="81"/>
        <end position="104"/>
    </location>
</feature>
<evidence type="ECO:0000259" key="2">
    <source>
        <dbReference type="Pfam" id="PF14340"/>
    </source>
</evidence>
<gene>
    <name evidence="3" type="ORF">D3P09_12150</name>
</gene>
<dbReference type="InterPro" id="IPR016942">
    <property type="entry name" value="UCP030042"/>
</dbReference>
<accession>A0A3A6Q2A9</accession>
<evidence type="ECO:0000313" key="4">
    <source>
        <dbReference type="Proteomes" id="UP000267798"/>
    </source>
</evidence>
<feature type="transmembrane region" description="Helical" evidence="1">
    <location>
        <begin position="110"/>
        <end position="129"/>
    </location>
</feature>
<organism evidence="3 4">
    <name type="scientific">Paenibacillus pinisoli</name>
    <dbReference type="NCBI Taxonomy" id="1276110"/>
    <lineage>
        <taxon>Bacteria</taxon>
        <taxon>Bacillati</taxon>
        <taxon>Bacillota</taxon>
        <taxon>Bacilli</taxon>
        <taxon>Bacillales</taxon>
        <taxon>Paenibacillaceae</taxon>
        <taxon>Paenibacillus</taxon>
    </lineage>
</organism>
<keyword evidence="4" id="KW-1185">Reference proteome</keyword>